<dbReference type="KEGG" id="ttf:THTE_4375"/>
<gene>
    <name evidence="2" type="ORF">THTE_4375</name>
</gene>
<reference evidence="2 3" key="1">
    <citation type="journal article" name="Front. Microbiol.">
        <title>Sugar Metabolism of the First Thermophilic Planctomycete Thermogutta terrifontis: Comparative Genomic and Transcriptomic Approaches.</title>
        <authorList>
            <person name="Elcheninov A.G."/>
            <person name="Menzel P."/>
            <person name="Gudbergsdottir S.R."/>
            <person name="Slesarev A.I."/>
            <person name="Kadnikov V.V."/>
            <person name="Krogh A."/>
            <person name="Bonch-Osmolovskaya E.A."/>
            <person name="Peng X."/>
            <person name="Kublanov I.V."/>
        </authorList>
    </citation>
    <scope>NUCLEOTIDE SEQUENCE [LARGE SCALE GENOMIC DNA]</scope>
    <source>
        <strain evidence="2 3">R1</strain>
    </source>
</reference>
<evidence type="ECO:0000313" key="3">
    <source>
        <dbReference type="Proteomes" id="UP000215086"/>
    </source>
</evidence>
<dbReference type="EMBL" id="CP018477">
    <property type="protein sequence ID" value="ASV76976.1"/>
    <property type="molecule type" value="Genomic_DNA"/>
</dbReference>
<dbReference type="Proteomes" id="UP000215086">
    <property type="component" value="Chromosome"/>
</dbReference>
<name>A0A286RLY2_9BACT</name>
<proteinExistence type="predicted"/>
<protein>
    <submittedName>
        <fullName evidence="2">Uncharacterized protein</fullName>
    </submittedName>
</protein>
<evidence type="ECO:0000256" key="1">
    <source>
        <dbReference type="SAM" id="MobiDB-lite"/>
    </source>
</evidence>
<sequence>MDDRMLIGGPDKQVPPKGRRGTLVVPDEWENGRSNVKWRT</sequence>
<keyword evidence="3" id="KW-1185">Reference proteome</keyword>
<accession>A0A286RLY2</accession>
<feature type="region of interest" description="Disordered" evidence="1">
    <location>
        <begin position="1"/>
        <end position="24"/>
    </location>
</feature>
<dbReference type="AlphaFoldDB" id="A0A286RLY2"/>
<organism evidence="2 3">
    <name type="scientific">Thermogutta terrifontis</name>
    <dbReference type="NCBI Taxonomy" id="1331910"/>
    <lineage>
        <taxon>Bacteria</taxon>
        <taxon>Pseudomonadati</taxon>
        <taxon>Planctomycetota</taxon>
        <taxon>Planctomycetia</taxon>
        <taxon>Pirellulales</taxon>
        <taxon>Thermoguttaceae</taxon>
        <taxon>Thermogutta</taxon>
    </lineage>
</organism>
<evidence type="ECO:0000313" key="2">
    <source>
        <dbReference type="EMBL" id="ASV76976.1"/>
    </source>
</evidence>